<feature type="transmembrane region" description="Helical" evidence="1">
    <location>
        <begin position="467"/>
        <end position="485"/>
    </location>
</feature>
<reference evidence="2" key="2">
    <citation type="submission" date="2020-11" db="EMBL/GenBank/DDBJ databases">
        <authorList>
            <person name="McCartney M.A."/>
            <person name="Auch B."/>
            <person name="Kono T."/>
            <person name="Mallez S."/>
            <person name="Becker A."/>
            <person name="Gohl D.M."/>
            <person name="Silverstein K.A.T."/>
            <person name="Koren S."/>
            <person name="Bechman K.B."/>
            <person name="Herman A."/>
            <person name="Abrahante J.E."/>
            <person name="Garbe J."/>
        </authorList>
    </citation>
    <scope>NUCLEOTIDE SEQUENCE</scope>
    <source>
        <strain evidence="2">Duluth1</strain>
        <tissue evidence="2">Whole animal</tissue>
    </source>
</reference>
<gene>
    <name evidence="2" type="ORF">DPMN_140868</name>
</gene>
<dbReference type="PANTHER" id="PTHR11360">
    <property type="entry name" value="MONOCARBOXYLATE TRANSPORTER"/>
    <property type="match status" value="1"/>
</dbReference>
<sequence length="599" mass="65086">MNRENGNTQHRTASLDCVNKQTGHPVDRGWSWAILLASWIIMLIVLGSYRSYGIFFMAVQERFQSEASVTALIGSMLNASYSVTSIIVSTIGMKYLSHRQLVSIGGVLLSAIYILTAYSSSVQFTITWLGFVAGIGQGFIMAPTTSLLGLYFEKYRSLANAISVSGGGVGSLLFSLIIRQLLNTYGFTGTMLIIAGMNLNIFVAAALMRPPSLFMESVTSCYKKHLTSNQNENEIKPMPNECPVKDVDVTTSSSIAGIGVYTLVEKHSSKTNQPVEGLPTKDHESPLLGYTPSEITVGAMQARGLRNRTLSERSKLSFAQKTTGSLSILNSSNLGLYTSTELSVSSMLDLRSNHKADEKSLEANAKGVDGAYNSDNKTRQSCTYCPRFGVLRCDIMRRIPFLIFLSCACGIVLIASIQIFLPPHALDSGLTARECDFLITVIGFIDLFAVLGWGFFADRHIIRRHKLISLAVIALSIATFCIPALSTKPGLIAYSVIYGIFIRVYFSLYPVLLVDILGVENLGRGFGVVALVTTVFPAVVQPFIGFLRDSTQSFIPGLLLIASMSTAGALGLLTLPLGEKCERQRNMRENGVAVDGEQA</sequence>
<name>A0A9D4JH24_DREPO</name>
<dbReference type="OrthoDB" id="6435476at2759"/>
<dbReference type="InterPro" id="IPR050327">
    <property type="entry name" value="Proton-linked_MCT"/>
</dbReference>
<comment type="caution">
    <text evidence="2">The sequence shown here is derived from an EMBL/GenBank/DDBJ whole genome shotgun (WGS) entry which is preliminary data.</text>
</comment>
<dbReference type="AlphaFoldDB" id="A0A9D4JH24"/>
<dbReference type="Pfam" id="PF07690">
    <property type="entry name" value="MFS_1"/>
    <property type="match status" value="2"/>
</dbReference>
<feature type="transmembrane region" description="Helical" evidence="1">
    <location>
        <begin position="69"/>
        <end position="89"/>
    </location>
</feature>
<feature type="transmembrane region" description="Helical" evidence="1">
    <location>
        <begin position="401"/>
        <end position="421"/>
    </location>
</feature>
<evidence type="ECO:0008006" key="4">
    <source>
        <dbReference type="Google" id="ProtNLM"/>
    </source>
</evidence>
<feature type="transmembrane region" description="Helical" evidence="1">
    <location>
        <begin position="491"/>
        <end position="514"/>
    </location>
</feature>
<keyword evidence="3" id="KW-1185">Reference proteome</keyword>
<reference evidence="2" key="1">
    <citation type="journal article" date="2019" name="bioRxiv">
        <title>The Genome of the Zebra Mussel, Dreissena polymorpha: A Resource for Invasive Species Research.</title>
        <authorList>
            <person name="McCartney M.A."/>
            <person name="Auch B."/>
            <person name="Kono T."/>
            <person name="Mallez S."/>
            <person name="Zhang Y."/>
            <person name="Obille A."/>
            <person name="Becker A."/>
            <person name="Abrahante J.E."/>
            <person name="Garbe J."/>
            <person name="Badalamenti J.P."/>
            <person name="Herman A."/>
            <person name="Mangelson H."/>
            <person name="Liachko I."/>
            <person name="Sullivan S."/>
            <person name="Sone E.D."/>
            <person name="Koren S."/>
            <person name="Silverstein K.A.T."/>
            <person name="Beckman K.B."/>
            <person name="Gohl D.M."/>
        </authorList>
    </citation>
    <scope>NUCLEOTIDE SEQUENCE</scope>
    <source>
        <strain evidence="2">Duluth1</strain>
        <tissue evidence="2">Whole animal</tissue>
    </source>
</reference>
<feature type="transmembrane region" description="Helical" evidence="1">
    <location>
        <begin position="184"/>
        <end position="207"/>
    </location>
</feature>
<accession>A0A9D4JH24</accession>
<evidence type="ECO:0000256" key="1">
    <source>
        <dbReference type="SAM" id="Phobius"/>
    </source>
</evidence>
<dbReference type="EMBL" id="JAIWYP010000006">
    <property type="protein sequence ID" value="KAH3812436.1"/>
    <property type="molecule type" value="Genomic_DNA"/>
</dbReference>
<feature type="transmembrane region" description="Helical" evidence="1">
    <location>
        <begin position="526"/>
        <end position="547"/>
    </location>
</feature>
<organism evidence="2 3">
    <name type="scientific">Dreissena polymorpha</name>
    <name type="common">Zebra mussel</name>
    <name type="synonym">Mytilus polymorpha</name>
    <dbReference type="NCBI Taxonomy" id="45954"/>
    <lineage>
        <taxon>Eukaryota</taxon>
        <taxon>Metazoa</taxon>
        <taxon>Spiralia</taxon>
        <taxon>Lophotrochozoa</taxon>
        <taxon>Mollusca</taxon>
        <taxon>Bivalvia</taxon>
        <taxon>Autobranchia</taxon>
        <taxon>Heteroconchia</taxon>
        <taxon>Euheterodonta</taxon>
        <taxon>Imparidentia</taxon>
        <taxon>Neoheterodontei</taxon>
        <taxon>Myida</taxon>
        <taxon>Dreissenoidea</taxon>
        <taxon>Dreissenidae</taxon>
        <taxon>Dreissena</taxon>
    </lineage>
</organism>
<keyword evidence="1" id="KW-0472">Membrane</keyword>
<feature type="transmembrane region" description="Helical" evidence="1">
    <location>
        <begin position="437"/>
        <end position="455"/>
    </location>
</feature>
<dbReference type="InterPro" id="IPR011701">
    <property type="entry name" value="MFS"/>
</dbReference>
<evidence type="ECO:0000313" key="2">
    <source>
        <dbReference type="EMBL" id="KAH3812436.1"/>
    </source>
</evidence>
<dbReference type="GO" id="GO:0008028">
    <property type="term" value="F:monocarboxylic acid transmembrane transporter activity"/>
    <property type="evidence" value="ECO:0007669"/>
    <property type="project" value="TreeGrafter"/>
</dbReference>
<feature type="transmembrane region" description="Helical" evidence="1">
    <location>
        <begin position="126"/>
        <end position="151"/>
    </location>
</feature>
<dbReference type="Gene3D" id="1.20.1250.20">
    <property type="entry name" value="MFS general substrate transporter like domains"/>
    <property type="match status" value="2"/>
</dbReference>
<feature type="transmembrane region" description="Helical" evidence="1">
    <location>
        <begin position="30"/>
        <end position="49"/>
    </location>
</feature>
<feature type="transmembrane region" description="Helical" evidence="1">
    <location>
        <begin position="553"/>
        <end position="578"/>
    </location>
</feature>
<dbReference type="PANTHER" id="PTHR11360:SF306">
    <property type="entry name" value="RE01051P"/>
    <property type="match status" value="1"/>
</dbReference>
<proteinExistence type="predicted"/>
<evidence type="ECO:0000313" key="3">
    <source>
        <dbReference type="Proteomes" id="UP000828390"/>
    </source>
</evidence>
<dbReference type="Proteomes" id="UP000828390">
    <property type="component" value="Unassembled WGS sequence"/>
</dbReference>
<protein>
    <recommendedName>
        <fullName evidence="4">Monocarboxylate transporter</fullName>
    </recommendedName>
</protein>
<dbReference type="SUPFAM" id="SSF103473">
    <property type="entry name" value="MFS general substrate transporter"/>
    <property type="match status" value="1"/>
</dbReference>
<keyword evidence="1" id="KW-0812">Transmembrane</keyword>
<feature type="transmembrane region" description="Helical" evidence="1">
    <location>
        <begin position="158"/>
        <end position="178"/>
    </location>
</feature>
<dbReference type="InterPro" id="IPR036259">
    <property type="entry name" value="MFS_trans_sf"/>
</dbReference>
<keyword evidence="1" id="KW-1133">Transmembrane helix</keyword>
<feature type="transmembrane region" description="Helical" evidence="1">
    <location>
        <begin position="101"/>
        <end position="120"/>
    </location>
</feature>